<dbReference type="InterPro" id="IPR014847">
    <property type="entry name" value="FA"/>
</dbReference>
<dbReference type="InterPro" id="IPR011993">
    <property type="entry name" value="PH-like_dom_sf"/>
</dbReference>
<dbReference type="GO" id="GO:0005516">
    <property type="term" value="F:calmodulin binding"/>
    <property type="evidence" value="ECO:0007669"/>
    <property type="project" value="UniProtKB-KW"/>
</dbReference>
<evidence type="ECO:0000256" key="9">
    <source>
        <dbReference type="ARBA" id="ARBA00022860"/>
    </source>
</evidence>
<dbReference type="CDD" id="cd14473">
    <property type="entry name" value="FERM_B-lobe"/>
    <property type="match status" value="1"/>
</dbReference>
<evidence type="ECO:0000256" key="3">
    <source>
        <dbReference type="ARBA" id="ARBA00004544"/>
    </source>
</evidence>
<dbReference type="InterPro" id="IPR018980">
    <property type="entry name" value="FERM_PH-like_C"/>
</dbReference>
<dbReference type="SMART" id="SM01195">
    <property type="entry name" value="FA"/>
    <property type="match status" value="1"/>
</dbReference>
<dbReference type="Pfam" id="PF05902">
    <property type="entry name" value="4_1_CTD"/>
    <property type="match status" value="1"/>
</dbReference>
<evidence type="ECO:0000256" key="8">
    <source>
        <dbReference type="ARBA" id="ARBA00022776"/>
    </source>
</evidence>
<keyword evidence="8" id="KW-0498">Mitosis</keyword>
<keyword evidence="7" id="KW-0132">Cell division</keyword>
<dbReference type="Proteomes" id="UP000527355">
    <property type="component" value="Unassembled WGS sequence"/>
</dbReference>
<dbReference type="PANTHER" id="PTHR23280:SF12">
    <property type="entry name" value="PROTEIN 4.1"/>
    <property type="match status" value="1"/>
</dbReference>
<dbReference type="GO" id="GO:0005198">
    <property type="term" value="F:structural molecule activity"/>
    <property type="evidence" value="ECO:0007669"/>
    <property type="project" value="InterPro"/>
</dbReference>
<evidence type="ECO:0000256" key="15">
    <source>
        <dbReference type="ARBA" id="ARBA00030419"/>
    </source>
</evidence>
<dbReference type="Gene3D" id="2.30.29.30">
    <property type="entry name" value="Pleckstrin-homology domain (PH domain)/Phosphotyrosine-binding domain (PTB)"/>
    <property type="match status" value="1"/>
</dbReference>
<evidence type="ECO:0000313" key="20">
    <source>
        <dbReference type="Proteomes" id="UP000527355"/>
    </source>
</evidence>
<evidence type="ECO:0000256" key="1">
    <source>
        <dbReference type="ARBA" id="ARBA00004123"/>
    </source>
</evidence>
<dbReference type="Pfam" id="PF09380">
    <property type="entry name" value="FERM_C"/>
    <property type="match status" value="1"/>
</dbReference>
<evidence type="ECO:0000256" key="4">
    <source>
        <dbReference type="ARBA" id="ARBA00022448"/>
    </source>
</evidence>
<evidence type="ECO:0000256" key="10">
    <source>
        <dbReference type="ARBA" id="ARBA00023203"/>
    </source>
</evidence>
<protein>
    <recommendedName>
        <fullName evidence="14">Protein 4.1</fullName>
    </recommendedName>
    <alternativeName>
        <fullName evidence="15">Band 4.1</fullName>
    </alternativeName>
    <alternativeName>
        <fullName evidence="16">Erythrocyte membrane protein band 4.1</fullName>
    </alternativeName>
</protein>
<comment type="caution">
    <text evidence="19">The sequence shown here is derived from an EMBL/GenBank/DDBJ whole genome shotgun (WGS) entry which is preliminary data.</text>
</comment>
<keyword evidence="9" id="KW-0112">Calmodulin-binding</keyword>
<evidence type="ECO:0000256" key="14">
    <source>
        <dbReference type="ARBA" id="ARBA00023658"/>
    </source>
</evidence>
<dbReference type="SMART" id="SM01196">
    <property type="entry name" value="FERM_C"/>
    <property type="match status" value="1"/>
</dbReference>
<dbReference type="InterPro" id="IPR000299">
    <property type="entry name" value="FERM_domain"/>
</dbReference>
<proteinExistence type="predicted"/>
<dbReference type="Pfam" id="PF08736">
    <property type="entry name" value="FA"/>
    <property type="match status" value="1"/>
</dbReference>
<dbReference type="CDD" id="cd13184">
    <property type="entry name" value="FERM_C_4_1_family"/>
    <property type="match status" value="1"/>
</dbReference>
<keyword evidence="6" id="KW-0597">Phosphoprotein</keyword>
<dbReference type="EMBL" id="JABWUV010000002">
    <property type="protein sequence ID" value="KAF6377928.1"/>
    <property type="molecule type" value="Genomic_DNA"/>
</dbReference>
<keyword evidence="11" id="KW-0206">Cytoskeleton</keyword>
<sequence length="592" mass="64854">MELHKSYRSMTPAQADLEFLENAKKLSMYGVDLHKAKDLEGVDIILGVCSSGLLVYKDKLRINRFPWPKVLKISYKRSSFFIKIRPGEQEQYESTIGFKLPSYRAAKKLWKVCVEHHTFFRLTSTDTIPKSKFLALGSKFRYSGRTQAQTRQASALIDRPAPHFERTASKRASRSLDGAAVDSTDRSPRPTSAPAIAQSQDTEGSVPGAPAKKTVVSKAQKETVKDEVKKEEVPPEQAEPEPTEVWKDLDKSQEEIKKHHASISELKKNFMESVPEPRPSEWDKRLSTHSPFRTLNINGQIPTGEGNINGIRTEEAAAVTKGPSTNPDSEWEGPEHSVIPSKSQMTTPAESPQSFDCGSLSISSKETEEKEQGAAGHLDIKEMPGGPSGECIGVEEQASALKLSVSPASSQLQLGEKKAESSEEHVTPGEPLGKQNGSFADSCVGNQFPTLIRSFQPPLVKTQTVTISDTANAAKSEIPTKDVPIVHTETKTITYEAAQTDESNGDLDPGVLLTAQTITSETTSSTTTTQITKTVKGGISETRIEKRIVITGDADIDHDQVLVQAIKEAKEQHPDMSVTKVVVHQETEISEE</sequence>
<dbReference type="PANTHER" id="PTHR23280">
    <property type="entry name" value="4.1 G PROTEIN"/>
    <property type="match status" value="1"/>
</dbReference>
<name>A0A7J7ZUY4_MYOMY</name>
<dbReference type="InterPro" id="IPR019748">
    <property type="entry name" value="FERM_central"/>
</dbReference>
<keyword evidence="20" id="KW-1185">Reference proteome</keyword>
<reference evidence="19 20" key="1">
    <citation type="journal article" date="2020" name="Nature">
        <title>Six reference-quality genomes reveal evolution of bat adaptations.</title>
        <authorList>
            <person name="Jebb D."/>
            <person name="Huang Z."/>
            <person name="Pippel M."/>
            <person name="Hughes G.M."/>
            <person name="Lavrichenko K."/>
            <person name="Devanna P."/>
            <person name="Winkler S."/>
            <person name="Jermiin L.S."/>
            <person name="Skirmuntt E.C."/>
            <person name="Katzourakis A."/>
            <person name="Burkitt-Gray L."/>
            <person name="Ray D.A."/>
            <person name="Sullivan K.A.M."/>
            <person name="Roscito J.G."/>
            <person name="Kirilenko B.M."/>
            <person name="Davalos L.M."/>
            <person name="Corthals A.P."/>
            <person name="Power M.L."/>
            <person name="Jones G."/>
            <person name="Ransome R.D."/>
            <person name="Dechmann D.K.N."/>
            <person name="Locatelli A.G."/>
            <person name="Puechmaille S.J."/>
            <person name="Fedrigo O."/>
            <person name="Jarvis E.D."/>
            <person name="Hiller M."/>
            <person name="Vernes S.C."/>
            <person name="Myers E.W."/>
            <person name="Teeling E.C."/>
        </authorList>
    </citation>
    <scope>NUCLEOTIDE SEQUENCE [LARGE SCALE GENOMIC DNA]</scope>
    <source>
        <strain evidence="19">MMyoMyo1</strain>
        <tissue evidence="19">Flight muscle</tissue>
    </source>
</reference>
<dbReference type="Pfam" id="PF04382">
    <property type="entry name" value="SAB"/>
    <property type="match status" value="1"/>
</dbReference>
<feature type="compositionally biased region" description="Polar residues" evidence="17">
    <location>
        <begin position="340"/>
        <end position="364"/>
    </location>
</feature>
<dbReference type="SUPFAM" id="SSF50729">
    <property type="entry name" value="PH domain-like"/>
    <property type="match status" value="1"/>
</dbReference>
<keyword evidence="12" id="KW-0539">Nucleus</keyword>
<dbReference type="GO" id="GO:0005634">
    <property type="term" value="C:nucleus"/>
    <property type="evidence" value="ECO:0007669"/>
    <property type="project" value="UniProtKB-SubCell"/>
</dbReference>
<evidence type="ECO:0000256" key="7">
    <source>
        <dbReference type="ARBA" id="ARBA00022618"/>
    </source>
</evidence>
<accession>A0A7J7ZUY4</accession>
<dbReference type="GO" id="GO:0030866">
    <property type="term" value="P:cortical actin cytoskeleton organization"/>
    <property type="evidence" value="ECO:0007669"/>
    <property type="project" value="InterPro"/>
</dbReference>
<evidence type="ECO:0000256" key="11">
    <source>
        <dbReference type="ARBA" id="ARBA00023212"/>
    </source>
</evidence>
<dbReference type="FunFam" id="2.30.29.30:FF:000001">
    <property type="entry name" value="Erythrocyte membrane protein band 4.1"/>
    <property type="match status" value="1"/>
</dbReference>
<feature type="domain" description="FERM" evidence="18">
    <location>
        <begin position="1"/>
        <end position="124"/>
    </location>
</feature>
<feature type="region of interest" description="Disordered" evidence="17">
    <location>
        <begin position="150"/>
        <end position="246"/>
    </location>
</feature>
<organism evidence="19 20">
    <name type="scientific">Myotis myotis</name>
    <name type="common">Greater mouse-eared bat</name>
    <name type="synonym">Vespertilio myotis</name>
    <dbReference type="NCBI Taxonomy" id="51298"/>
    <lineage>
        <taxon>Eukaryota</taxon>
        <taxon>Metazoa</taxon>
        <taxon>Chordata</taxon>
        <taxon>Craniata</taxon>
        <taxon>Vertebrata</taxon>
        <taxon>Euteleostomi</taxon>
        <taxon>Mammalia</taxon>
        <taxon>Eutheria</taxon>
        <taxon>Laurasiatheria</taxon>
        <taxon>Chiroptera</taxon>
        <taxon>Yangochiroptera</taxon>
        <taxon>Vespertilionidae</taxon>
        <taxon>Myotis</taxon>
    </lineage>
</organism>
<evidence type="ECO:0000256" key="2">
    <source>
        <dbReference type="ARBA" id="ARBA00004245"/>
    </source>
</evidence>
<evidence type="ECO:0000256" key="12">
    <source>
        <dbReference type="ARBA" id="ARBA00023242"/>
    </source>
</evidence>
<dbReference type="GO" id="GO:0031032">
    <property type="term" value="P:actomyosin structure organization"/>
    <property type="evidence" value="ECO:0007669"/>
    <property type="project" value="TreeGrafter"/>
</dbReference>
<gene>
    <name evidence="19" type="ORF">mMyoMyo1_004524</name>
</gene>
<evidence type="ECO:0000256" key="6">
    <source>
        <dbReference type="ARBA" id="ARBA00022553"/>
    </source>
</evidence>
<feature type="region of interest" description="Disordered" evidence="17">
    <location>
        <begin position="407"/>
        <end position="440"/>
    </location>
</feature>
<keyword evidence="13" id="KW-0131">Cell cycle</keyword>
<evidence type="ECO:0000259" key="18">
    <source>
        <dbReference type="PROSITE" id="PS50057"/>
    </source>
</evidence>
<dbReference type="InterPro" id="IPR007477">
    <property type="entry name" value="SAB_dom"/>
</dbReference>
<dbReference type="GO" id="GO:0005886">
    <property type="term" value="C:plasma membrane"/>
    <property type="evidence" value="ECO:0007669"/>
    <property type="project" value="TreeGrafter"/>
</dbReference>
<keyword evidence="4" id="KW-0813">Transport</keyword>
<dbReference type="GO" id="GO:0051301">
    <property type="term" value="P:cell division"/>
    <property type="evidence" value="ECO:0007669"/>
    <property type="project" value="UniProtKB-KW"/>
</dbReference>
<feature type="compositionally biased region" description="Basic and acidic residues" evidence="17">
    <location>
        <begin position="365"/>
        <end position="382"/>
    </location>
</feature>
<feature type="region of interest" description="Disordered" evidence="17">
    <location>
        <begin position="315"/>
        <end position="391"/>
    </location>
</feature>
<dbReference type="GO" id="GO:0005856">
    <property type="term" value="C:cytoskeleton"/>
    <property type="evidence" value="ECO:0007669"/>
    <property type="project" value="UniProtKB-SubCell"/>
</dbReference>
<dbReference type="AlphaFoldDB" id="A0A7J7ZUY4"/>
<evidence type="ECO:0000256" key="13">
    <source>
        <dbReference type="ARBA" id="ARBA00023306"/>
    </source>
</evidence>
<dbReference type="VEuPathDB" id="HostDB:GeneID_118675402"/>
<dbReference type="PROSITE" id="PS50057">
    <property type="entry name" value="FERM_3"/>
    <property type="match status" value="1"/>
</dbReference>
<feature type="compositionally biased region" description="Basic and acidic residues" evidence="17">
    <location>
        <begin position="415"/>
        <end position="427"/>
    </location>
</feature>
<evidence type="ECO:0000313" key="19">
    <source>
        <dbReference type="EMBL" id="KAF6377928.1"/>
    </source>
</evidence>
<dbReference type="PROSITE" id="PS00661">
    <property type="entry name" value="FERM_2"/>
    <property type="match status" value="1"/>
</dbReference>
<dbReference type="GO" id="GO:0005938">
    <property type="term" value="C:cell cortex"/>
    <property type="evidence" value="ECO:0007669"/>
    <property type="project" value="UniProtKB-SubCell"/>
</dbReference>
<dbReference type="GO" id="GO:0003779">
    <property type="term" value="F:actin binding"/>
    <property type="evidence" value="ECO:0007669"/>
    <property type="project" value="UniProtKB-KW"/>
</dbReference>
<feature type="region of interest" description="Disordered" evidence="17">
    <location>
        <begin position="267"/>
        <end position="286"/>
    </location>
</feature>
<evidence type="ECO:0000256" key="17">
    <source>
        <dbReference type="SAM" id="MobiDB-lite"/>
    </source>
</evidence>
<dbReference type="InterPro" id="IPR019747">
    <property type="entry name" value="FERM_CS"/>
</dbReference>
<evidence type="ECO:0000256" key="5">
    <source>
        <dbReference type="ARBA" id="ARBA00022490"/>
    </source>
</evidence>
<keyword evidence="5" id="KW-0963">Cytoplasm</keyword>
<dbReference type="PIRSF" id="PIRSF002304">
    <property type="entry name" value="Membrane_skeletal_4_1"/>
    <property type="match status" value="1"/>
</dbReference>
<comment type="subcellular location">
    <subcellularLocation>
        <location evidence="3">Cytoplasm</location>
        <location evidence="3">Cell cortex</location>
    </subcellularLocation>
    <subcellularLocation>
        <location evidence="2">Cytoplasm</location>
        <location evidence="2">Cytoskeleton</location>
    </subcellularLocation>
    <subcellularLocation>
        <location evidence="1">Nucleus</location>
    </subcellularLocation>
</comment>
<evidence type="ECO:0000256" key="16">
    <source>
        <dbReference type="ARBA" id="ARBA00032586"/>
    </source>
</evidence>
<keyword evidence="10" id="KW-0009">Actin-binding</keyword>
<dbReference type="InterPro" id="IPR008379">
    <property type="entry name" value="Band_4.1_C"/>
</dbReference>
<feature type="compositionally biased region" description="Basic and acidic residues" evidence="17">
    <location>
        <begin position="219"/>
        <end position="233"/>
    </location>
</feature>